<organism evidence="1">
    <name type="scientific">bioreactor metagenome</name>
    <dbReference type="NCBI Taxonomy" id="1076179"/>
    <lineage>
        <taxon>unclassified sequences</taxon>
        <taxon>metagenomes</taxon>
        <taxon>ecological metagenomes</taxon>
    </lineage>
</organism>
<gene>
    <name evidence="1" type="ORF">SDC9_154950</name>
</gene>
<name>A0A645F2N3_9ZZZZ</name>
<sequence length="87" mass="10785">MYKKIKIVNKYSKIYNKKIFRKKLYRLYSHLGAKSKEGHGNFLTYSYRAHDIFYSNNENRPYKVNIRNQVKNHWIYMYKNLDNINKE</sequence>
<protein>
    <submittedName>
        <fullName evidence="1">Uncharacterized protein</fullName>
    </submittedName>
</protein>
<accession>A0A645F2N3</accession>
<evidence type="ECO:0000313" key="1">
    <source>
        <dbReference type="EMBL" id="MPN07679.1"/>
    </source>
</evidence>
<dbReference type="EMBL" id="VSSQ01053676">
    <property type="protein sequence ID" value="MPN07679.1"/>
    <property type="molecule type" value="Genomic_DNA"/>
</dbReference>
<comment type="caution">
    <text evidence="1">The sequence shown here is derived from an EMBL/GenBank/DDBJ whole genome shotgun (WGS) entry which is preliminary data.</text>
</comment>
<reference evidence="1" key="1">
    <citation type="submission" date="2019-08" db="EMBL/GenBank/DDBJ databases">
        <authorList>
            <person name="Kucharzyk K."/>
            <person name="Murdoch R.W."/>
            <person name="Higgins S."/>
            <person name="Loffler F."/>
        </authorList>
    </citation>
    <scope>NUCLEOTIDE SEQUENCE</scope>
</reference>
<proteinExistence type="predicted"/>
<dbReference type="AlphaFoldDB" id="A0A645F2N3"/>